<dbReference type="InterPro" id="IPR002035">
    <property type="entry name" value="VWF_A"/>
</dbReference>
<keyword evidence="3" id="KW-0109">Calcium transport</keyword>
<evidence type="ECO:0000313" key="17">
    <source>
        <dbReference type="EMBL" id="GAU93081.1"/>
    </source>
</evidence>
<dbReference type="PANTHER" id="PTHR10166:SF37">
    <property type="entry name" value="STOLID, ISOFORM H"/>
    <property type="match status" value="1"/>
</dbReference>
<keyword evidence="13" id="KW-1015">Disulfide bond</keyword>
<dbReference type="Pfam" id="PF08399">
    <property type="entry name" value="VWA_N"/>
    <property type="match status" value="1"/>
</dbReference>
<dbReference type="Gene3D" id="3.40.50.410">
    <property type="entry name" value="von Willebrand factor, type A domain"/>
    <property type="match status" value="1"/>
</dbReference>
<dbReference type="InterPro" id="IPR036465">
    <property type="entry name" value="vWFA_dom_sf"/>
</dbReference>
<accession>A0A1D1UUD8</accession>
<evidence type="ECO:0000256" key="6">
    <source>
        <dbReference type="ARBA" id="ARBA00022723"/>
    </source>
</evidence>
<keyword evidence="9" id="KW-0851">Voltage-gated channel</keyword>
<keyword evidence="6" id="KW-0479">Metal-binding</keyword>
<dbReference type="EMBL" id="BDGG01000002">
    <property type="protein sequence ID" value="GAU93081.1"/>
    <property type="molecule type" value="Genomic_DNA"/>
</dbReference>
<evidence type="ECO:0000256" key="5">
    <source>
        <dbReference type="ARBA" id="ARBA00022692"/>
    </source>
</evidence>
<dbReference type="GO" id="GO:0046872">
    <property type="term" value="F:metal ion binding"/>
    <property type="evidence" value="ECO:0007669"/>
    <property type="project" value="UniProtKB-KW"/>
</dbReference>
<keyword evidence="4" id="KW-0107">Calcium channel</keyword>
<sequence>MIVRKKCGFVMTSNRRLDFHDLAKLIVIFTLIPAWEPTSRVNGLPPTFSIASLRQLADKVGSRLHQVTKLVSGHDEIKKGFSDLYVKIDEMDPAEAVKQYGEKLSQAIKKKIVALERLVETAEETAASHPWKNDINITYHNAKETDGGTHGFFDPIDFHRDPRFLNEPINLDASTVHVPTNVFSRSVVVQNGVDWSKKLDASFRYNFEENPTVRGQHFCSSTGFERIYPGIRWPFSKDPEKPEMYDCRLARWYIQAASSPKDLVILLDISGSMTGLRRETAKRTVMAIMDTLNEDDFFNVLTFKNDTYFLDPCLNNTLLPATKAHKKHLSRLMQHLDTEDFANYTVALPVAFNLLARNDTARTSGCNKAIMIVSDNAPEAFEDICRLYNPDRSVRFFAYVIGREVTEYEGMTELACNNRGFVAHITTIADVRDYVEEYYQVLGRPMVLHKNHTNIWTTAHSHPRDVLGPLITVAQPVFNRSAEAGAKGSLIGVVSLDIPVEDIRKTMAPHKWGVGSYVFGINHNGRVIFHPHWKTLQKGKVSAPIQNEVDLSELEQEVATSSFNITQEHELRKKMIDLDNGTHQMRVLRQMDGGKRAYERNYQYFFSRIAGTPFSIGLAIPSTESGISGSIDKLHGARRPRAADAVSLNSTDWTIHPNWYYCETTMAHFPNLTVVLENLLSSNGLSAEDTHDLSCDKDLMESLMFDAQATRTLGDYWISTKDKHRDLYELYGITTSFVSTRAGLTRWKEVGDSTPSRDLVSSVTAAYSTDVAYPDDIANQTFLPVLETKHYFRKHSRAVEEGWYQRTVGGDLEALVTVIQDEPESANLTSDFLMVTTPVYVAKEEQKDISSLSAAVAGLIMSSQSLLDSVRQTAEESCKGLPNCVSCHSPHVNCYLLDESAFVVVDSRYPENSGKFFGVLQSEVMLSLVDSNIFKRYELRDYQAMCQPVPPTKTSSSASLLASWLTSAFGSLHLLTRTLMSLSVTLLAVVFAVDDEYYHFEPKVDINGTMEAMAKKLPPPYSCDAQYALFHSSWVASELIAEVECTANNCTKNIAVVKVPHTNLILVALDNLKSCLCNGAVVDIKPTEIIFTTEEKCNRFMAFPHRRKPTECYSYFKEEDYSECGRPWVPYQSTSATPRLRATLSYGMVAALIPLTMF</sequence>
<dbReference type="InterPro" id="IPR051173">
    <property type="entry name" value="Ca_channel_alpha-2/delta"/>
</dbReference>
<evidence type="ECO:0000256" key="15">
    <source>
        <dbReference type="ARBA" id="ARBA00023303"/>
    </source>
</evidence>
<dbReference type="OrthoDB" id="10054666at2759"/>
<evidence type="ECO:0000256" key="1">
    <source>
        <dbReference type="ARBA" id="ARBA00004479"/>
    </source>
</evidence>
<dbReference type="PROSITE" id="PS50234">
    <property type="entry name" value="VWFA"/>
    <property type="match status" value="1"/>
</dbReference>
<evidence type="ECO:0000256" key="8">
    <source>
        <dbReference type="ARBA" id="ARBA00022837"/>
    </source>
</evidence>
<dbReference type="InterPro" id="IPR013680">
    <property type="entry name" value="VDCC_a2/dsu"/>
</dbReference>
<keyword evidence="14" id="KW-0325">Glycoprotein</keyword>
<keyword evidence="7" id="KW-0732">Signal</keyword>
<keyword evidence="15" id="KW-0407">Ion channel</keyword>
<protein>
    <recommendedName>
        <fullName evidence="16">VWFA domain-containing protein</fullName>
    </recommendedName>
</protein>
<evidence type="ECO:0000259" key="16">
    <source>
        <dbReference type="PROSITE" id="PS50234"/>
    </source>
</evidence>
<proteinExistence type="predicted"/>
<dbReference type="InterPro" id="IPR013608">
    <property type="entry name" value="VWA_N"/>
</dbReference>
<evidence type="ECO:0000256" key="4">
    <source>
        <dbReference type="ARBA" id="ARBA00022673"/>
    </source>
</evidence>
<evidence type="ECO:0000256" key="2">
    <source>
        <dbReference type="ARBA" id="ARBA00022448"/>
    </source>
</evidence>
<evidence type="ECO:0000256" key="12">
    <source>
        <dbReference type="ARBA" id="ARBA00023136"/>
    </source>
</evidence>
<evidence type="ECO:0000256" key="11">
    <source>
        <dbReference type="ARBA" id="ARBA00023065"/>
    </source>
</evidence>
<comment type="subcellular location">
    <subcellularLocation>
        <location evidence="1">Membrane</location>
        <topology evidence="1">Single-pass type I membrane protein</topology>
    </subcellularLocation>
</comment>
<reference evidence="17 18" key="1">
    <citation type="journal article" date="2016" name="Nat. Commun.">
        <title>Extremotolerant tardigrade genome and improved radiotolerance of human cultured cells by tardigrade-unique protein.</title>
        <authorList>
            <person name="Hashimoto T."/>
            <person name="Horikawa D.D."/>
            <person name="Saito Y."/>
            <person name="Kuwahara H."/>
            <person name="Kozuka-Hata H."/>
            <person name="Shin-I T."/>
            <person name="Minakuchi Y."/>
            <person name="Ohishi K."/>
            <person name="Motoyama A."/>
            <person name="Aizu T."/>
            <person name="Enomoto A."/>
            <person name="Kondo K."/>
            <person name="Tanaka S."/>
            <person name="Hara Y."/>
            <person name="Koshikawa S."/>
            <person name="Sagara H."/>
            <person name="Miura T."/>
            <person name="Yokobori S."/>
            <person name="Miyagawa K."/>
            <person name="Suzuki Y."/>
            <person name="Kubo T."/>
            <person name="Oyama M."/>
            <person name="Kohara Y."/>
            <person name="Fujiyama A."/>
            <person name="Arakawa K."/>
            <person name="Katayama T."/>
            <person name="Toyoda A."/>
            <person name="Kunieda T."/>
        </authorList>
    </citation>
    <scope>NUCLEOTIDE SEQUENCE [LARGE SCALE GENOMIC DNA]</scope>
    <source>
        <strain evidence="17 18">YOKOZUNA-1</strain>
    </source>
</reference>
<keyword evidence="11" id="KW-0406">Ion transport</keyword>
<evidence type="ECO:0000256" key="10">
    <source>
        <dbReference type="ARBA" id="ARBA00022989"/>
    </source>
</evidence>
<gene>
    <name evidence="17" type="primary">RvY_05069-1</name>
    <name evidence="17" type="synonym">RvY_05069.1</name>
    <name evidence="17" type="ORF">RvY_05069</name>
</gene>
<keyword evidence="8" id="KW-0106">Calcium</keyword>
<keyword evidence="12" id="KW-0472">Membrane</keyword>
<organism evidence="17 18">
    <name type="scientific">Ramazzottius varieornatus</name>
    <name type="common">Water bear</name>
    <name type="synonym">Tardigrade</name>
    <dbReference type="NCBI Taxonomy" id="947166"/>
    <lineage>
        <taxon>Eukaryota</taxon>
        <taxon>Metazoa</taxon>
        <taxon>Ecdysozoa</taxon>
        <taxon>Tardigrada</taxon>
        <taxon>Eutardigrada</taxon>
        <taxon>Parachela</taxon>
        <taxon>Hypsibioidea</taxon>
        <taxon>Ramazzottiidae</taxon>
        <taxon>Ramazzottius</taxon>
    </lineage>
</organism>
<evidence type="ECO:0000313" key="18">
    <source>
        <dbReference type="Proteomes" id="UP000186922"/>
    </source>
</evidence>
<dbReference type="Pfam" id="PF08473">
    <property type="entry name" value="VGCC_alpha2"/>
    <property type="match status" value="1"/>
</dbReference>
<comment type="caution">
    <text evidence="17">The sequence shown here is derived from an EMBL/GenBank/DDBJ whole genome shotgun (WGS) entry which is preliminary data.</text>
</comment>
<dbReference type="STRING" id="947166.A0A1D1UUD8"/>
<dbReference type="AlphaFoldDB" id="A0A1D1UUD8"/>
<dbReference type="GO" id="GO:0005245">
    <property type="term" value="F:voltage-gated calcium channel activity"/>
    <property type="evidence" value="ECO:0007669"/>
    <property type="project" value="TreeGrafter"/>
</dbReference>
<evidence type="ECO:0000256" key="9">
    <source>
        <dbReference type="ARBA" id="ARBA00022882"/>
    </source>
</evidence>
<keyword evidence="5" id="KW-0812">Transmembrane</keyword>
<dbReference type="GO" id="GO:0005891">
    <property type="term" value="C:voltage-gated calcium channel complex"/>
    <property type="evidence" value="ECO:0007669"/>
    <property type="project" value="TreeGrafter"/>
</dbReference>
<evidence type="ECO:0000256" key="3">
    <source>
        <dbReference type="ARBA" id="ARBA00022568"/>
    </source>
</evidence>
<dbReference type="Proteomes" id="UP000186922">
    <property type="component" value="Unassembled WGS sequence"/>
</dbReference>
<keyword evidence="18" id="KW-1185">Reference proteome</keyword>
<dbReference type="SMART" id="SM00327">
    <property type="entry name" value="VWA"/>
    <property type="match status" value="1"/>
</dbReference>
<dbReference type="SUPFAM" id="SSF53300">
    <property type="entry name" value="vWA-like"/>
    <property type="match status" value="1"/>
</dbReference>
<dbReference type="FunFam" id="3.40.50.410:FF:000007">
    <property type="entry name" value="Calcium voltage-gated channel auxiliary subunit alpha2delta 3"/>
    <property type="match status" value="1"/>
</dbReference>
<keyword evidence="2" id="KW-0813">Transport</keyword>
<name>A0A1D1UUD8_RAMVA</name>
<evidence type="ECO:0000256" key="7">
    <source>
        <dbReference type="ARBA" id="ARBA00022729"/>
    </source>
</evidence>
<evidence type="ECO:0000256" key="13">
    <source>
        <dbReference type="ARBA" id="ARBA00023157"/>
    </source>
</evidence>
<evidence type="ECO:0000256" key="14">
    <source>
        <dbReference type="ARBA" id="ARBA00023180"/>
    </source>
</evidence>
<feature type="domain" description="VWFA" evidence="16">
    <location>
        <begin position="262"/>
        <end position="442"/>
    </location>
</feature>
<dbReference type="PANTHER" id="PTHR10166">
    <property type="entry name" value="VOLTAGE-DEPENDENT CALCIUM CHANNEL SUBUNIT ALPHA-2/DELTA-RELATED"/>
    <property type="match status" value="1"/>
</dbReference>
<dbReference type="Gene3D" id="3.30.450.20">
    <property type="entry name" value="PAS domain"/>
    <property type="match status" value="1"/>
</dbReference>
<dbReference type="Pfam" id="PF00092">
    <property type="entry name" value="VWA"/>
    <property type="match status" value="1"/>
</dbReference>
<keyword evidence="10" id="KW-1133">Transmembrane helix</keyword>